<keyword evidence="18" id="KW-1185">Reference proteome</keyword>
<feature type="compositionally biased region" description="Polar residues" evidence="16">
    <location>
        <begin position="341"/>
        <end position="352"/>
    </location>
</feature>
<keyword evidence="4 14" id="KW-0479">Metal-binding</keyword>
<dbReference type="EMBL" id="JASPKY010000051">
    <property type="protein sequence ID" value="KAK9745127.1"/>
    <property type="molecule type" value="Genomic_DNA"/>
</dbReference>
<feature type="binding site" evidence="14">
    <location>
        <position position="638"/>
    </location>
    <ligand>
        <name>Mg(2+)</name>
        <dbReference type="ChEBI" id="CHEBI:18420"/>
    </ligand>
</feature>
<evidence type="ECO:0000256" key="7">
    <source>
        <dbReference type="ARBA" id="ARBA00022912"/>
    </source>
</evidence>
<dbReference type="GO" id="GO:0004725">
    <property type="term" value="F:protein tyrosine phosphatase activity"/>
    <property type="evidence" value="ECO:0007669"/>
    <property type="project" value="UniProtKB-EC"/>
</dbReference>
<dbReference type="InterPro" id="IPR006545">
    <property type="entry name" value="EYA_dom"/>
</dbReference>
<keyword evidence="6 14" id="KW-0460">Magnesium</keyword>
<feature type="binding site" evidence="14">
    <location>
        <position position="411"/>
    </location>
    <ligand>
        <name>Mg(2+)</name>
        <dbReference type="ChEBI" id="CHEBI:18420"/>
    </ligand>
</feature>
<feature type="region of interest" description="Disordered" evidence="16">
    <location>
        <begin position="341"/>
        <end position="400"/>
    </location>
</feature>
<evidence type="ECO:0000256" key="4">
    <source>
        <dbReference type="ARBA" id="ARBA00022723"/>
    </source>
</evidence>
<dbReference type="EC" id="3.1.3.48" evidence="15"/>
<dbReference type="CDD" id="cd02601">
    <property type="entry name" value="HAD_Eya"/>
    <property type="match status" value="1"/>
</dbReference>
<proteinExistence type="inferred from homology"/>
<dbReference type="GO" id="GO:0030154">
    <property type="term" value="P:cell differentiation"/>
    <property type="evidence" value="ECO:0007669"/>
    <property type="project" value="TreeGrafter"/>
</dbReference>
<evidence type="ECO:0000256" key="10">
    <source>
        <dbReference type="ARBA" id="ARBA00023163"/>
    </source>
</evidence>
<comment type="cofactor">
    <cofactor evidence="14 15">
        <name>Mg(2+)</name>
        <dbReference type="ChEBI" id="CHEBI:18420"/>
    </cofactor>
    <text evidence="14 15">Binds 1 Mg(2+) ion per subunit.</text>
</comment>
<dbReference type="GO" id="GO:2001240">
    <property type="term" value="P:negative regulation of extrinsic apoptotic signaling pathway in absence of ligand"/>
    <property type="evidence" value="ECO:0007669"/>
    <property type="project" value="TreeGrafter"/>
</dbReference>
<comment type="catalytic activity">
    <reaction evidence="12 15">
        <text>O-phospho-L-tyrosyl-[protein] + H2O = L-tyrosyl-[protein] + phosphate</text>
        <dbReference type="Rhea" id="RHEA:10684"/>
        <dbReference type="Rhea" id="RHEA-COMP:10136"/>
        <dbReference type="Rhea" id="RHEA-COMP:20101"/>
        <dbReference type="ChEBI" id="CHEBI:15377"/>
        <dbReference type="ChEBI" id="CHEBI:43474"/>
        <dbReference type="ChEBI" id="CHEBI:46858"/>
        <dbReference type="ChEBI" id="CHEBI:61978"/>
        <dbReference type="EC" id="3.1.3.48"/>
    </reaction>
</comment>
<protein>
    <recommendedName>
        <fullName evidence="15">Eyes absent homolog</fullName>
        <ecNumber evidence="15">3.1.3.48</ecNumber>
    </recommendedName>
</protein>
<dbReference type="Pfam" id="PF00702">
    <property type="entry name" value="Hydrolase"/>
    <property type="match status" value="1"/>
</dbReference>
<keyword evidence="3" id="KW-0217">Developmental protein</keyword>
<feature type="compositionally biased region" description="Polar residues" evidence="16">
    <location>
        <begin position="390"/>
        <end position="400"/>
    </location>
</feature>
<dbReference type="Proteomes" id="UP001458880">
    <property type="component" value="Unassembled WGS sequence"/>
</dbReference>
<name>A0AAW1MFL8_POPJA</name>
<dbReference type="Gene3D" id="3.40.50.12350">
    <property type="match status" value="1"/>
</dbReference>
<comment type="caution">
    <text evidence="17">The sequence shown here is derived from an EMBL/GenBank/DDBJ whole genome shotgun (WGS) entry which is preliminary data.</text>
</comment>
<keyword evidence="7 15" id="KW-0904">Protein phosphatase</keyword>
<dbReference type="InterPro" id="IPR038102">
    <property type="entry name" value="EYA_dom_sf"/>
</dbReference>
<dbReference type="AlphaFoldDB" id="A0AAW1MFL8"/>
<reference evidence="17 18" key="1">
    <citation type="journal article" date="2024" name="BMC Genomics">
        <title>De novo assembly and annotation of Popillia japonica's genome with initial clues to its potential as an invasive pest.</title>
        <authorList>
            <person name="Cucini C."/>
            <person name="Boschi S."/>
            <person name="Funari R."/>
            <person name="Cardaioli E."/>
            <person name="Iannotti N."/>
            <person name="Marturano G."/>
            <person name="Paoli F."/>
            <person name="Bruttini M."/>
            <person name="Carapelli A."/>
            <person name="Frati F."/>
            <person name="Nardi F."/>
        </authorList>
    </citation>
    <scope>NUCLEOTIDE SEQUENCE [LARGE SCALE GENOMIC DNA]</scope>
    <source>
        <strain evidence="17">DMR45628</strain>
    </source>
</reference>
<evidence type="ECO:0000313" key="18">
    <source>
        <dbReference type="Proteomes" id="UP001458880"/>
    </source>
</evidence>
<dbReference type="InterPro" id="IPR028472">
    <property type="entry name" value="EYA"/>
</dbReference>
<dbReference type="GO" id="GO:0046872">
    <property type="term" value="F:metal ion binding"/>
    <property type="evidence" value="ECO:0007669"/>
    <property type="project" value="UniProtKB-KW"/>
</dbReference>
<evidence type="ECO:0000256" key="9">
    <source>
        <dbReference type="ARBA" id="ARBA00023159"/>
    </source>
</evidence>
<evidence type="ECO:0000256" key="11">
    <source>
        <dbReference type="ARBA" id="ARBA00023242"/>
    </source>
</evidence>
<dbReference type="GO" id="GO:0005634">
    <property type="term" value="C:nucleus"/>
    <property type="evidence" value="ECO:0007669"/>
    <property type="project" value="UniProtKB-SubCell"/>
</dbReference>
<comment type="subcellular location">
    <subcellularLocation>
        <location evidence="1">Nucleus</location>
    </subcellularLocation>
</comment>
<evidence type="ECO:0000256" key="2">
    <source>
        <dbReference type="ARBA" id="ARBA00010501"/>
    </source>
</evidence>
<evidence type="ECO:0000256" key="6">
    <source>
        <dbReference type="ARBA" id="ARBA00022842"/>
    </source>
</evidence>
<evidence type="ECO:0000256" key="8">
    <source>
        <dbReference type="ARBA" id="ARBA00023015"/>
    </source>
</evidence>
<accession>A0AAW1MFL8</accession>
<evidence type="ECO:0000256" key="13">
    <source>
        <dbReference type="PIRSR" id="PIRSR628472-1"/>
    </source>
</evidence>
<dbReference type="PANTHER" id="PTHR10190">
    <property type="entry name" value="EYES ABSENT"/>
    <property type="match status" value="1"/>
</dbReference>
<evidence type="ECO:0000313" key="17">
    <source>
        <dbReference type="EMBL" id="KAK9745127.1"/>
    </source>
</evidence>
<evidence type="ECO:0000256" key="3">
    <source>
        <dbReference type="ARBA" id="ARBA00022473"/>
    </source>
</evidence>
<sequence length="674" mass="73409">MQASLCGISYDCTFQEFIIVDVMANNDPLGLLKLLYDVYAIKLEIIIILITFLYNNYPKPVFSKLVKRARTDTTPDSTDRDRLAGETACSPQSGHSSSTCSSPPATASSANVLSDALSTPTATSCITSTHLPSTWSLLADSAGVKSEIRSPGLADTEVANLSQDPSNFYGSAVDLGSVYDKDYSQTYSTAHQYYNSMQQAYGTSNSAASAYINSASTFYNTSSYAYSTLGPSRGLNPACKVSTGYLPSPYSAPASPFQPTGHTQTGQYSPYTSYSGPGTSTFAQGFSAQSVDYGSYGTYATDTQANQYASTYYTSQNYSPYVSSPSSSGSIGTSTYQLAATSLPESPSNGLTLSDGPHSPLKVDSTRRSREPTGNIGSETRGPRGRGRRTNTVSPTTPESSTDRVFIWDLDETIIIFHSLLTGSYATKYNKDSQSVVQLGFRMEEMVFNMADTHFFFNDIEDCDQVHIDDVSSDDNGQDLTNYNFANDGFHSSTATSGNLCLATGVRGGVDWMRKLAFRYRKIKDTYNNYRNSVGGLLGPAKREQWLQLRAEIESMTDNWLTLANKCLTLINSRSNCVNVLVTTTQLVPALAKVLLFGLGGVFPIENIYSATKIGKENCFERIVTRFGRKCTYVVIGDGQDEEAAAKALNFPFWRITSHNEIGALYNALDMDFL</sequence>
<keyword evidence="8 15" id="KW-0805">Transcription regulation</keyword>
<gene>
    <name evidence="17" type="ORF">QE152_g7141</name>
</gene>
<feature type="active site" description="Nucleophile" evidence="13">
    <location>
        <position position="409"/>
    </location>
</feature>
<dbReference type="PANTHER" id="PTHR10190:SF16">
    <property type="entry name" value="DEVELOPMENTAL PROTEIN EYES ABSENT"/>
    <property type="match status" value="1"/>
</dbReference>
<evidence type="ECO:0000256" key="12">
    <source>
        <dbReference type="ARBA" id="ARBA00051722"/>
    </source>
</evidence>
<comment type="similarity">
    <text evidence="2 15">Belongs to the HAD-like hydrolase superfamily. EYA family.</text>
</comment>
<evidence type="ECO:0000256" key="16">
    <source>
        <dbReference type="SAM" id="MobiDB-lite"/>
    </source>
</evidence>
<keyword evidence="10" id="KW-0804">Transcription</keyword>
<feature type="compositionally biased region" description="Low complexity" evidence="16">
    <location>
        <begin position="90"/>
        <end position="103"/>
    </location>
</feature>
<feature type="region of interest" description="Disordered" evidence="16">
    <location>
        <begin position="70"/>
        <end position="103"/>
    </location>
</feature>
<dbReference type="InterPro" id="IPR042577">
    <property type="entry name" value="EYA_dom_metazoan"/>
</dbReference>
<feature type="binding site" evidence="14">
    <location>
        <position position="409"/>
    </location>
    <ligand>
        <name>Mg(2+)</name>
        <dbReference type="ChEBI" id="CHEBI:18420"/>
    </ligand>
</feature>
<keyword evidence="9" id="KW-0010">Activator</keyword>
<evidence type="ECO:0000256" key="14">
    <source>
        <dbReference type="PIRSR" id="PIRSR628472-2"/>
    </source>
</evidence>
<evidence type="ECO:0000256" key="15">
    <source>
        <dbReference type="RuleBase" id="RU362036"/>
    </source>
</evidence>
<evidence type="ECO:0000256" key="5">
    <source>
        <dbReference type="ARBA" id="ARBA00022801"/>
    </source>
</evidence>
<keyword evidence="5 15" id="KW-0378">Hydrolase</keyword>
<dbReference type="NCBIfam" id="TIGR01658">
    <property type="entry name" value="EYA-cons_domain"/>
    <property type="match status" value="1"/>
</dbReference>
<dbReference type="GO" id="GO:0045739">
    <property type="term" value="P:positive regulation of DNA repair"/>
    <property type="evidence" value="ECO:0007669"/>
    <property type="project" value="TreeGrafter"/>
</dbReference>
<dbReference type="SFLD" id="SFLDG01129">
    <property type="entry name" value="C1.5:_HAD__Beta-PGM__Phosphata"/>
    <property type="match status" value="1"/>
</dbReference>
<feature type="active site" description="Proton donor" evidence="13">
    <location>
        <position position="411"/>
    </location>
</feature>
<evidence type="ECO:0000256" key="1">
    <source>
        <dbReference type="ARBA" id="ARBA00004123"/>
    </source>
</evidence>
<feature type="compositionally biased region" description="Basic and acidic residues" evidence="16">
    <location>
        <begin position="70"/>
        <end position="84"/>
    </location>
</feature>
<dbReference type="FunFam" id="3.40.50.12350:FF:000001">
    <property type="entry name" value="Eyes absent homolog"/>
    <property type="match status" value="1"/>
</dbReference>
<organism evidence="17 18">
    <name type="scientific">Popillia japonica</name>
    <name type="common">Japanese beetle</name>
    <dbReference type="NCBI Taxonomy" id="7064"/>
    <lineage>
        <taxon>Eukaryota</taxon>
        <taxon>Metazoa</taxon>
        <taxon>Ecdysozoa</taxon>
        <taxon>Arthropoda</taxon>
        <taxon>Hexapoda</taxon>
        <taxon>Insecta</taxon>
        <taxon>Pterygota</taxon>
        <taxon>Neoptera</taxon>
        <taxon>Endopterygota</taxon>
        <taxon>Coleoptera</taxon>
        <taxon>Polyphaga</taxon>
        <taxon>Scarabaeiformia</taxon>
        <taxon>Scarabaeidae</taxon>
        <taxon>Rutelinae</taxon>
        <taxon>Popillia</taxon>
    </lineage>
</organism>
<dbReference type="SFLD" id="SFLDS00003">
    <property type="entry name" value="Haloacid_Dehalogenase"/>
    <property type="match status" value="1"/>
</dbReference>
<keyword evidence="11" id="KW-0539">Nucleus</keyword>